<accession>A0A9P1G1L9</accession>
<sequence>MTKARSWSEGGHSFKLQYHLTPDSLGRGTFGQVRKAISRANGEEFAVKVIHLGTTDGTLDEKTLSEARREEHVMQRVGRHEHCVALLETFSDFTSQRFYFVMERCDANAMDSVDYVLTCDDEVFLGLVADVAKAVAHIHKRGVIHRDIKPDNLLFVEGSQRRSLKLCDFGLAVVASKSDKLPGRYGTLPYMSPEMAASAGHSFSTDIWSLGATLYMLTFGDLPYRPQKMCKEHLKLAIITGCLMPSYEPLVEGLPTRPAPFIELIKQMLSRDRLQRPVAQRLVSHATLGMATAGSRVRQAICDAPGCLATKSSFWLLESSKERRRRHPWETDRAFSSRDQLNTLNSRHWTG</sequence>
<dbReference type="Proteomes" id="UP001152797">
    <property type="component" value="Unassembled WGS sequence"/>
</dbReference>
<evidence type="ECO:0000313" key="8">
    <source>
        <dbReference type="EMBL" id="CAL4781459.1"/>
    </source>
</evidence>
<dbReference type="PROSITE" id="PS00108">
    <property type="entry name" value="PROTEIN_KINASE_ST"/>
    <property type="match status" value="1"/>
</dbReference>
<dbReference type="GO" id="GO:0005634">
    <property type="term" value="C:nucleus"/>
    <property type="evidence" value="ECO:0007669"/>
    <property type="project" value="TreeGrafter"/>
</dbReference>
<dbReference type="PROSITE" id="PS00107">
    <property type="entry name" value="PROTEIN_KINASE_ATP"/>
    <property type="match status" value="1"/>
</dbReference>
<keyword evidence="8" id="KW-0808">Transferase</keyword>
<reference evidence="7" key="2">
    <citation type="submission" date="2024-04" db="EMBL/GenBank/DDBJ databases">
        <authorList>
            <person name="Chen Y."/>
            <person name="Shah S."/>
            <person name="Dougan E. K."/>
            <person name="Thang M."/>
            <person name="Chan C."/>
        </authorList>
    </citation>
    <scope>NUCLEOTIDE SEQUENCE [LARGE SCALE GENOMIC DNA]</scope>
</reference>
<dbReference type="SUPFAM" id="SSF56112">
    <property type="entry name" value="Protein kinase-like (PK-like)"/>
    <property type="match status" value="1"/>
</dbReference>
<dbReference type="InterPro" id="IPR000719">
    <property type="entry name" value="Prot_kinase_dom"/>
</dbReference>
<reference evidence="6" key="1">
    <citation type="submission" date="2022-10" db="EMBL/GenBank/DDBJ databases">
        <authorList>
            <person name="Chen Y."/>
            <person name="Dougan E. K."/>
            <person name="Chan C."/>
            <person name="Rhodes N."/>
            <person name="Thang M."/>
        </authorList>
    </citation>
    <scope>NUCLEOTIDE SEQUENCE</scope>
</reference>
<dbReference type="EMBL" id="CAMXCT030001913">
    <property type="protein sequence ID" value="CAL4781459.1"/>
    <property type="molecule type" value="Genomic_DNA"/>
</dbReference>
<evidence type="ECO:0000313" key="9">
    <source>
        <dbReference type="Proteomes" id="UP001152797"/>
    </source>
</evidence>
<dbReference type="Gene3D" id="3.30.200.20">
    <property type="entry name" value="Phosphorylase Kinase, domain 1"/>
    <property type="match status" value="1"/>
</dbReference>
<dbReference type="InterPro" id="IPR017441">
    <property type="entry name" value="Protein_kinase_ATP_BS"/>
</dbReference>
<keyword evidence="4" id="KW-0723">Serine/threonine-protein kinase</keyword>
<evidence type="ECO:0000256" key="2">
    <source>
        <dbReference type="ARBA" id="ARBA00022840"/>
    </source>
</evidence>
<dbReference type="InterPro" id="IPR008271">
    <property type="entry name" value="Ser/Thr_kinase_AS"/>
</dbReference>
<gene>
    <name evidence="6" type="ORF">C1SCF055_LOCUS20817</name>
</gene>
<keyword evidence="2 3" id="KW-0067">ATP-binding</keyword>
<comment type="caution">
    <text evidence="6">The sequence shown here is derived from an EMBL/GenBank/DDBJ whole genome shotgun (WGS) entry which is preliminary data.</text>
</comment>
<dbReference type="InterPro" id="IPR011009">
    <property type="entry name" value="Kinase-like_dom_sf"/>
</dbReference>
<dbReference type="EMBL" id="CAMXCT010001913">
    <property type="protein sequence ID" value="CAI3994147.1"/>
    <property type="molecule type" value="Genomic_DNA"/>
</dbReference>
<dbReference type="GO" id="GO:0044773">
    <property type="term" value="P:mitotic DNA damage checkpoint signaling"/>
    <property type="evidence" value="ECO:0007669"/>
    <property type="project" value="TreeGrafter"/>
</dbReference>
<evidence type="ECO:0000313" key="6">
    <source>
        <dbReference type="EMBL" id="CAI3994147.1"/>
    </source>
</evidence>
<dbReference type="EMBL" id="CAMXCT020001913">
    <property type="protein sequence ID" value="CAL1147522.1"/>
    <property type="molecule type" value="Genomic_DNA"/>
</dbReference>
<feature type="domain" description="Protein kinase" evidence="5">
    <location>
        <begin position="19"/>
        <end position="288"/>
    </location>
</feature>
<dbReference type="OrthoDB" id="504170at2759"/>
<proteinExistence type="inferred from homology"/>
<dbReference type="PROSITE" id="PS50011">
    <property type="entry name" value="PROTEIN_KINASE_DOM"/>
    <property type="match status" value="1"/>
</dbReference>
<dbReference type="PANTHER" id="PTHR44167:SF30">
    <property type="entry name" value="PHOSPHORYLASE KINASE"/>
    <property type="match status" value="1"/>
</dbReference>
<dbReference type="Gene3D" id="1.10.510.10">
    <property type="entry name" value="Transferase(Phosphotransferase) domain 1"/>
    <property type="match status" value="1"/>
</dbReference>
<keyword evidence="9" id="KW-1185">Reference proteome</keyword>
<dbReference type="Pfam" id="PF00069">
    <property type="entry name" value="Pkinase"/>
    <property type="match status" value="1"/>
</dbReference>
<organism evidence="6">
    <name type="scientific">Cladocopium goreaui</name>
    <dbReference type="NCBI Taxonomy" id="2562237"/>
    <lineage>
        <taxon>Eukaryota</taxon>
        <taxon>Sar</taxon>
        <taxon>Alveolata</taxon>
        <taxon>Dinophyceae</taxon>
        <taxon>Suessiales</taxon>
        <taxon>Symbiodiniaceae</taxon>
        <taxon>Cladocopium</taxon>
    </lineage>
</organism>
<dbReference type="PANTHER" id="PTHR44167">
    <property type="entry name" value="OVARIAN-SPECIFIC SERINE/THREONINE-PROTEIN KINASE LOK-RELATED"/>
    <property type="match status" value="1"/>
</dbReference>
<evidence type="ECO:0000256" key="3">
    <source>
        <dbReference type="PROSITE-ProRule" id="PRU10141"/>
    </source>
</evidence>
<comment type="similarity">
    <text evidence="4">Belongs to the protein kinase superfamily.</text>
</comment>
<keyword evidence="1 3" id="KW-0547">Nucleotide-binding</keyword>
<evidence type="ECO:0000259" key="5">
    <source>
        <dbReference type="PROSITE" id="PS50011"/>
    </source>
</evidence>
<protein>
    <submittedName>
        <fullName evidence="8">Serine/threonine-protein kinase TOS3</fullName>
    </submittedName>
</protein>
<evidence type="ECO:0000256" key="1">
    <source>
        <dbReference type="ARBA" id="ARBA00022741"/>
    </source>
</evidence>
<dbReference type="SMART" id="SM00220">
    <property type="entry name" value="S_TKc"/>
    <property type="match status" value="1"/>
</dbReference>
<dbReference type="GO" id="GO:0005524">
    <property type="term" value="F:ATP binding"/>
    <property type="evidence" value="ECO:0007669"/>
    <property type="project" value="UniProtKB-UniRule"/>
</dbReference>
<evidence type="ECO:0000256" key="4">
    <source>
        <dbReference type="RuleBase" id="RU000304"/>
    </source>
</evidence>
<name>A0A9P1G1L9_9DINO</name>
<evidence type="ECO:0000313" key="7">
    <source>
        <dbReference type="EMBL" id="CAL1147522.1"/>
    </source>
</evidence>
<dbReference type="CDD" id="cd14014">
    <property type="entry name" value="STKc_PknB_like"/>
    <property type="match status" value="1"/>
</dbReference>
<feature type="binding site" evidence="3">
    <location>
        <position position="48"/>
    </location>
    <ligand>
        <name>ATP</name>
        <dbReference type="ChEBI" id="CHEBI:30616"/>
    </ligand>
</feature>
<dbReference type="GO" id="GO:0004674">
    <property type="term" value="F:protein serine/threonine kinase activity"/>
    <property type="evidence" value="ECO:0007669"/>
    <property type="project" value="UniProtKB-KW"/>
</dbReference>
<dbReference type="AlphaFoldDB" id="A0A9P1G1L9"/>
<keyword evidence="8" id="KW-0418">Kinase</keyword>